<protein>
    <submittedName>
        <fullName evidence="1">Uncharacterized protein</fullName>
    </submittedName>
</protein>
<dbReference type="EMBL" id="CP121472">
    <property type="protein sequence ID" value="WPL18004.1"/>
    <property type="molecule type" value="Genomic_DNA"/>
</dbReference>
<gene>
    <name evidence="1" type="ORF">Thiowin_03052</name>
</gene>
<keyword evidence="2" id="KW-1185">Reference proteome</keyword>
<accession>A0ABZ0SBS2</accession>
<evidence type="ECO:0000313" key="1">
    <source>
        <dbReference type="EMBL" id="WPL18004.1"/>
    </source>
</evidence>
<proteinExistence type="predicted"/>
<evidence type="ECO:0000313" key="2">
    <source>
        <dbReference type="Proteomes" id="UP001432180"/>
    </source>
</evidence>
<sequence>MRCCDSTHGAKANLTILQSQINDAPRQLCIDLPPEWEHQRVEVIVRPLTDCSPQASAVETSVEPANFWHAVLNMRAAPDFEPIDWAPEEIYGWRDRSIREPFQWPD</sequence>
<dbReference type="Proteomes" id="UP001432180">
    <property type="component" value="Chromosome"/>
</dbReference>
<name>A0ABZ0SBS2_9GAMM</name>
<reference evidence="1 2" key="1">
    <citation type="journal article" date="2023" name="Microorganisms">
        <title>Thiorhodovibrio frisius and Trv. litoralis spp. nov., Two Novel Members from a Clade of Fastidious Purple Sulfur Bacteria That Exhibit Unique Red-Shifted Light-Harvesting Capabilities.</title>
        <authorList>
            <person name="Methner A."/>
            <person name="Kuzyk S.B."/>
            <person name="Petersen J."/>
            <person name="Bauer S."/>
            <person name="Brinkmann H."/>
            <person name="Sichau K."/>
            <person name="Wanner G."/>
            <person name="Wolf J."/>
            <person name="Neumann-Schaal M."/>
            <person name="Henke P."/>
            <person name="Tank M."/>
            <person name="Sproer C."/>
            <person name="Bunk B."/>
            <person name="Overmann J."/>
        </authorList>
    </citation>
    <scope>NUCLEOTIDE SEQUENCE [LARGE SCALE GENOMIC DNA]</scope>
    <source>
        <strain evidence="1 2">DSM 6702</strain>
    </source>
</reference>
<organism evidence="1 2">
    <name type="scientific">Thiorhodovibrio winogradskyi</name>
    <dbReference type="NCBI Taxonomy" id="77007"/>
    <lineage>
        <taxon>Bacteria</taxon>
        <taxon>Pseudomonadati</taxon>
        <taxon>Pseudomonadota</taxon>
        <taxon>Gammaproteobacteria</taxon>
        <taxon>Chromatiales</taxon>
        <taxon>Chromatiaceae</taxon>
        <taxon>Thiorhodovibrio</taxon>
    </lineage>
</organism>